<dbReference type="OrthoDB" id="9803312at2"/>
<dbReference type="RefSeq" id="WP_090933490.1">
    <property type="nucleotide sequence ID" value="NZ_FOTS01000006.1"/>
</dbReference>
<evidence type="ECO:0000313" key="2">
    <source>
        <dbReference type="Proteomes" id="UP000199520"/>
    </source>
</evidence>
<dbReference type="Pfam" id="PF06684">
    <property type="entry name" value="AA_synth"/>
    <property type="match status" value="1"/>
</dbReference>
<organism evidence="1 2">
    <name type="scientific">Pelosinus propionicus DSM 13327</name>
    <dbReference type="NCBI Taxonomy" id="1123291"/>
    <lineage>
        <taxon>Bacteria</taxon>
        <taxon>Bacillati</taxon>
        <taxon>Bacillota</taxon>
        <taxon>Negativicutes</taxon>
        <taxon>Selenomonadales</taxon>
        <taxon>Sporomusaceae</taxon>
        <taxon>Pelosinus</taxon>
    </lineage>
</organism>
<dbReference type="EMBL" id="FOTS01000006">
    <property type="protein sequence ID" value="SFL48627.1"/>
    <property type="molecule type" value="Genomic_DNA"/>
</dbReference>
<proteinExistence type="predicted"/>
<keyword evidence="2" id="KW-1185">Reference proteome</keyword>
<accession>A0A1I4I3D9</accession>
<dbReference type="STRING" id="1123291.SAMN04490355_100673"/>
<dbReference type="Gene3D" id="3.30.1330.110">
    <property type="entry name" value="BB2672"/>
    <property type="match status" value="1"/>
</dbReference>
<name>A0A1I4I3D9_9FIRM</name>
<dbReference type="AlphaFoldDB" id="A0A1I4I3D9"/>
<dbReference type="Proteomes" id="UP000199520">
    <property type="component" value="Unassembled WGS sequence"/>
</dbReference>
<dbReference type="InterPro" id="IPR035936">
    <property type="entry name" value="BB2672"/>
</dbReference>
<dbReference type="InterPro" id="IPR009569">
    <property type="entry name" value="AA_synth_put"/>
</dbReference>
<protein>
    <submittedName>
        <fullName evidence="1">Amino acid synthesis</fullName>
    </submittedName>
</protein>
<evidence type="ECO:0000313" key="1">
    <source>
        <dbReference type="EMBL" id="SFL48627.1"/>
    </source>
</evidence>
<reference evidence="2" key="1">
    <citation type="submission" date="2016-10" db="EMBL/GenBank/DDBJ databases">
        <authorList>
            <person name="Varghese N."/>
            <person name="Submissions S."/>
        </authorList>
    </citation>
    <scope>NUCLEOTIDE SEQUENCE [LARGE SCALE GENOMIC DNA]</scope>
    <source>
        <strain evidence="2">DSM 13327</strain>
    </source>
</reference>
<dbReference type="SUPFAM" id="SSF160519">
    <property type="entry name" value="BB2672-like"/>
    <property type="match status" value="1"/>
</dbReference>
<gene>
    <name evidence="1" type="ORF">SAMN04490355_100673</name>
</gene>
<sequence length="193" mass="20658">MKEPIIRKIVTNVEEICFEGFKKLERPLHKCIVAAVIKNPYAGAYGEDLSQLIEIGEYLGEYLTKIAVKNLGTAVIESYGKGAIIGANGELEHGAAILHPKLGKPMRDVIGGGKAIIPSAKKCGGPGTSLDVPLHYKDAAFVRTHYDAMEIRIADAPKSDEIVVAVAFTDGGRPHARIGGLQISEVKGEDGLR</sequence>